<evidence type="ECO:0000313" key="2">
    <source>
        <dbReference type="EMBL" id="MTD13368.1"/>
    </source>
</evidence>
<dbReference type="InterPro" id="IPR003673">
    <property type="entry name" value="CoA-Trfase_fam_III"/>
</dbReference>
<accession>A0A7K1FGZ1</accession>
<dbReference type="AlphaFoldDB" id="A0A7K1FGZ1"/>
<dbReference type="RefSeq" id="WP_154767237.1">
    <property type="nucleotide sequence ID" value="NZ_WLYK01000001.1"/>
</dbReference>
<dbReference type="Proteomes" id="UP000460221">
    <property type="component" value="Unassembled WGS sequence"/>
</dbReference>
<gene>
    <name evidence="2" type="ORF">GIS00_05330</name>
</gene>
<dbReference type="Gene3D" id="3.30.1540.10">
    <property type="entry name" value="formyl-coa transferase, domain 3"/>
    <property type="match status" value="1"/>
</dbReference>
<name>A0A7K1FGZ1_9ACTN</name>
<dbReference type="SUPFAM" id="SSF89796">
    <property type="entry name" value="CoA-transferase family III (CaiB/BaiF)"/>
    <property type="match status" value="1"/>
</dbReference>
<organism evidence="2 3">
    <name type="scientific">Nakamurella alba</name>
    <dbReference type="NCBI Taxonomy" id="2665158"/>
    <lineage>
        <taxon>Bacteria</taxon>
        <taxon>Bacillati</taxon>
        <taxon>Actinomycetota</taxon>
        <taxon>Actinomycetes</taxon>
        <taxon>Nakamurellales</taxon>
        <taxon>Nakamurellaceae</taxon>
        <taxon>Nakamurella</taxon>
    </lineage>
</organism>
<dbReference type="InterPro" id="IPR044855">
    <property type="entry name" value="CoA-Trfase_III_dom3_sf"/>
</dbReference>
<proteinExistence type="predicted"/>
<evidence type="ECO:0000256" key="1">
    <source>
        <dbReference type="ARBA" id="ARBA00022679"/>
    </source>
</evidence>
<keyword evidence="3" id="KW-1185">Reference proteome</keyword>
<reference evidence="2 3" key="1">
    <citation type="submission" date="2019-11" db="EMBL/GenBank/DDBJ databases">
        <authorList>
            <person name="Jiang L.-Q."/>
        </authorList>
    </citation>
    <scope>NUCLEOTIDE SEQUENCE [LARGE SCALE GENOMIC DNA]</scope>
    <source>
        <strain evidence="2 3">YIM 132087</strain>
    </source>
</reference>
<dbReference type="Gene3D" id="3.40.50.10540">
    <property type="entry name" value="Crotonobetainyl-coa:carnitine coa-transferase, domain 1"/>
    <property type="match status" value="1"/>
</dbReference>
<sequence length="404" mass="42726">MNSPAAAVGPMSGYRVVDLTIAMAGPLAAMRFGDLGADVVKVEPVTGEWQRHAPAGAAHGRRINASFLALNRNKRSLAVDLKSDAGRGILLELAATADVFIQNYRPGVAARLGVDFESIRAVNPSIVYVSMSGYGEDGPYAFRPGQDMLLQAMSGAMYNVGRVEDPPQAAGTYACDAITAYSAVEGTLAALLHRARTGEGQLVQVNMLDSAIAVQAQELAIFTVGGIPQTRGHEPHGHPYIRAPYGAFATSDGYIALAMPNLAQLGRLIGSERLQEMDDIVDGNGNRDEITAIVSAALRTRSTGEWLELLLDNGIWVGPVYSYQDLLADPQVKHNGSFVTYDHPTEGTVTTPGFPFRLSATPPAVRSGAPLTGQHTKDILAELGHGGSDVETLLATGVVGHEDL</sequence>
<keyword evidence="1 2" id="KW-0808">Transferase</keyword>
<dbReference type="PANTHER" id="PTHR48207:SF4">
    <property type="entry name" value="BLL6097 PROTEIN"/>
    <property type="match status" value="1"/>
</dbReference>
<dbReference type="EMBL" id="WLYK01000001">
    <property type="protein sequence ID" value="MTD13368.1"/>
    <property type="molecule type" value="Genomic_DNA"/>
</dbReference>
<dbReference type="InterPro" id="IPR023606">
    <property type="entry name" value="CoA-Trfase_III_dom_1_sf"/>
</dbReference>
<dbReference type="InterPro" id="IPR050483">
    <property type="entry name" value="CoA-transferase_III_domain"/>
</dbReference>
<dbReference type="GO" id="GO:0008410">
    <property type="term" value="F:CoA-transferase activity"/>
    <property type="evidence" value="ECO:0007669"/>
    <property type="project" value="TreeGrafter"/>
</dbReference>
<protein>
    <submittedName>
        <fullName evidence="2">CoA transferase</fullName>
    </submittedName>
</protein>
<evidence type="ECO:0000313" key="3">
    <source>
        <dbReference type="Proteomes" id="UP000460221"/>
    </source>
</evidence>
<dbReference type="Pfam" id="PF02515">
    <property type="entry name" value="CoA_transf_3"/>
    <property type="match status" value="1"/>
</dbReference>
<dbReference type="PANTHER" id="PTHR48207">
    <property type="entry name" value="SUCCINATE--HYDROXYMETHYLGLUTARATE COA-TRANSFERASE"/>
    <property type="match status" value="1"/>
</dbReference>
<comment type="caution">
    <text evidence="2">The sequence shown here is derived from an EMBL/GenBank/DDBJ whole genome shotgun (WGS) entry which is preliminary data.</text>
</comment>